<keyword evidence="4 7" id="KW-0378">Hydrolase</keyword>
<dbReference type="PANTHER" id="PTHR45962">
    <property type="entry name" value="N-FATTY-ACYL-AMINO ACID SYNTHASE/HYDROLASE PM20D1"/>
    <property type="match status" value="1"/>
</dbReference>
<name>A0A1Y5S2T9_9RHOB</name>
<dbReference type="Gene3D" id="3.40.630.10">
    <property type="entry name" value="Zn peptidases"/>
    <property type="match status" value="1"/>
</dbReference>
<dbReference type="Pfam" id="PF07687">
    <property type="entry name" value="M20_dimer"/>
    <property type="match status" value="1"/>
</dbReference>
<dbReference type="Gene3D" id="1.10.150.900">
    <property type="match status" value="1"/>
</dbReference>
<dbReference type="Pfam" id="PF01546">
    <property type="entry name" value="Peptidase_M20"/>
    <property type="match status" value="1"/>
</dbReference>
<evidence type="ECO:0000256" key="3">
    <source>
        <dbReference type="ARBA" id="ARBA00022723"/>
    </source>
</evidence>
<dbReference type="InterPro" id="IPR011650">
    <property type="entry name" value="Peptidase_M20_dimer"/>
</dbReference>
<evidence type="ECO:0000256" key="2">
    <source>
        <dbReference type="ARBA" id="ARBA00022670"/>
    </source>
</evidence>
<dbReference type="GO" id="GO:0008233">
    <property type="term" value="F:peptidase activity"/>
    <property type="evidence" value="ECO:0007669"/>
    <property type="project" value="UniProtKB-KW"/>
</dbReference>
<evidence type="ECO:0000313" key="7">
    <source>
        <dbReference type="EMBL" id="SLN28703.1"/>
    </source>
</evidence>
<protein>
    <submittedName>
        <fullName evidence="7">Succinyl-diaminopimelate desuccinylase</fullName>
        <ecNumber evidence="7">3.5.1.18</ecNumber>
    </submittedName>
</protein>
<dbReference type="SUPFAM" id="SSF55031">
    <property type="entry name" value="Bacterial exopeptidase dimerisation domain"/>
    <property type="match status" value="1"/>
</dbReference>
<dbReference type="InterPro" id="IPR002933">
    <property type="entry name" value="Peptidase_M20"/>
</dbReference>
<dbReference type="PANTHER" id="PTHR45962:SF1">
    <property type="entry name" value="N-FATTY-ACYL-AMINO ACID SYNTHASE_HYDROLASE PM20D1"/>
    <property type="match status" value="1"/>
</dbReference>
<dbReference type="PROSITE" id="PS00758">
    <property type="entry name" value="ARGE_DAPE_CPG2_1"/>
    <property type="match status" value="1"/>
</dbReference>
<sequence length="484" mass="51673">MIRRIGIGLGGALLALGVVLAVNTLRYAPEAVATAARVSTPTAVDGTRLAAQLAEAVRLRTVAPAERNRAEFEAFIALLERSFPRANEVMERELINGLTPLYRWQGRNPDLAPVLLTGHYDVVPAWDADPAGWEHPPFAGEIADGFVWGRGTLDDKGAILAMMAAAEGLAAEGFQPERTLYFSFGHDEETGGRMGAAAVVAHLQAQGVRLAWSLDEGSMVLRGMVPGLKQDVASINVAEKGYMTVDLVASAAGGHSSLPPRETAVGILAAGIAKLQEKPFPGGLTDVSADFFDGLGPHFGFPEKLVFANQWLFRPVLESQLGGSEGTDAMLRTTVAPTMLAGSDTENVLPQEAVATVNFRIHPRDTVESVLAYVQAVVDDPRIEIRPREGARGASTVSSAQSEAFGLLSASFRAVFGDVAVVPGLTVAATDSAHYQAVAEDSYRINPFVFEPHDLPRIHGVNERVSLENLEKAVQFYRIVMEGA</sequence>
<gene>
    <name evidence="7" type="primary">dapE_3</name>
    <name evidence="7" type="ORF">PSA7680_01310</name>
</gene>
<dbReference type="SUPFAM" id="SSF53187">
    <property type="entry name" value="Zn-dependent exopeptidases"/>
    <property type="match status" value="1"/>
</dbReference>
<keyword evidence="8" id="KW-1185">Reference proteome</keyword>
<keyword evidence="2" id="KW-0645">Protease</keyword>
<dbReference type="Gene3D" id="3.30.70.360">
    <property type="match status" value="1"/>
</dbReference>
<dbReference type="InterPro" id="IPR036264">
    <property type="entry name" value="Bact_exopeptidase_dim_dom"/>
</dbReference>
<accession>A0A1Y5S2T9</accession>
<evidence type="ECO:0000256" key="5">
    <source>
        <dbReference type="ARBA" id="ARBA00022833"/>
    </source>
</evidence>
<dbReference type="InterPro" id="IPR047177">
    <property type="entry name" value="Pept_M20A"/>
</dbReference>
<dbReference type="InterPro" id="IPR001261">
    <property type="entry name" value="ArgE/DapE_CS"/>
</dbReference>
<keyword evidence="5" id="KW-0862">Zinc</keyword>
<dbReference type="EC" id="3.5.1.18" evidence="7"/>
<dbReference type="GO" id="GO:0046872">
    <property type="term" value="F:metal ion binding"/>
    <property type="evidence" value="ECO:0007669"/>
    <property type="project" value="UniProtKB-KW"/>
</dbReference>
<proteinExistence type="inferred from homology"/>
<evidence type="ECO:0000313" key="8">
    <source>
        <dbReference type="Proteomes" id="UP000193409"/>
    </source>
</evidence>
<dbReference type="GO" id="GO:0006508">
    <property type="term" value="P:proteolysis"/>
    <property type="evidence" value="ECO:0007669"/>
    <property type="project" value="UniProtKB-KW"/>
</dbReference>
<evidence type="ECO:0000256" key="1">
    <source>
        <dbReference type="ARBA" id="ARBA00006247"/>
    </source>
</evidence>
<dbReference type="EMBL" id="FWFQ01000007">
    <property type="protein sequence ID" value="SLN28703.1"/>
    <property type="molecule type" value="Genomic_DNA"/>
</dbReference>
<dbReference type="GO" id="GO:0009014">
    <property type="term" value="F:succinyl-diaminopimelate desuccinylase activity"/>
    <property type="evidence" value="ECO:0007669"/>
    <property type="project" value="UniProtKB-EC"/>
</dbReference>
<feature type="domain" description="Peptidase M20 dimerisation" evidence="6">
    <location>
        <begin position="237"/>
        <end position="380"/>
    </location>
</feature>
<reference evidence="7 8" key="1">
    <citation type="submission" date="2017-03" db="EMBL/GenBank/DDBJ databases">
        <authorList>
            <person name="Afonso C.L."/>
            <person name="Miller P.J."/>
            <person name="Scott M.A."/>
            <person name="Spackman E."/>
            <person name="Goraichik I."/>
            <person name="Dimitrov K.M."/>
            <person name="Suarez D.L."/>
            <person name="Swayne D.E."/>
        </authorList>
    </citation>
    <scope>NUCLEOTIDE SEQUENCE [LARGE SCALE GENOMIC DNA]</scope>
    <source>
        <strain evidence="7 8">CECT 7680</strain>
    </source>
</reference>
<keyword evidence="3" id="KW-0479">Metal-binding</keyword>
<dbReference type="AlphaFoldDB" id="A0A1Y5S2T9"/>
<dbReference type="OrthoDB" id="9809784at2"/>
<evidence type="ECO:0000256" key="4">
    <source>
        <dbReference type="ARBA" id="ARBA00022801"/>
    </source>
</evidence>
<dbReference type="Proteomes" id="UP000193409">
    <property type="component" value="Unassembled WGS sequence"/>
</dbReference>
<evidence type="ECO:0000259" key="6">
    <source>
        <dbReference type="Pfam" id="PF07687"/>
    </source>
</evidence>
<comment type="similarity">
    <text evidence="1">Belongs to the peptidase M20A family.</text>
</comment>
<organism evidence="7 8">
    <name type="scientific">Pseudoruegeria aquimaris</name>
    <dbReference type="NCBI Taxonomy" id="393663"/>
    <lineage>
        <taxon>Bacteria</taxon>
        <taxon>Pseudomonadati</taxon>
        <taxon>Pseudomonadota</taxon>
        <taxon>Alphaproteobacteria</taxon>
        <taxon>Rhodobacterales</taxon>
        <taxon>Roseobacteraceae</taxon>
        <taxon>Pseudoruegeria</taxon>
    </lineage>
</organism>
<dbReference type="RefSeq" id="WP_085867863.1">
    <property type="nucleotide sequence ID" value="NZ_FWFQ01000007.1"/>
</dbReference>